<dbReference type="PRINTS" id="PR01038">
    <property type="entry name" value="TRNASYNTHARG"/>
</dbReference>
<comment type="caution">
    <text evidence="17">The sequence shown here is derived from an EMBL/GenBank/DDBJ whole genome shotgun (WGS) entry which is preliminary data.</text>
</comment>
<dbReference type="Gene3D" id="1.10.730.10">
    <property type="entry name" value="Isoleucyl-tRNA Synthetase, Domain 1"/>
    <property type="match status" value="1"/>
</dbReference>
<reference evidence="17 18" key="1">
    <citation type="submission" date="2015-01" db="EMBL/GenBank/DDBJ databases">
        <title>Evolution of Trichinella species and genotypes.</title>
        <authorList>
            <person name="Korhonen P.K."/>
            <person name="Edoardo P."/>
            <person name="Giuseppe L.R."/>
            <person name="Gasser R.B."/>
        </authorList>
    </citation>
    <scope>NUCLEOTIDE SEQUENCE [LARGE SCALE GENOMIC DNA]</scope>
    <source>
        <strain evidence="17">ISS176</strain>
    </source>
</reference>
<accession>A0A0V1JZ46</accession>
<dbReference type="EC" id="6.1.1.19" evidence="3"/>
<proteinExistence type="inferred from homology"/>
<dbReference type="Gene3D" id="3.40.50.620">
    <property type="entry name" value="HUPs"/>
    <property type="match status" value="1"/>
</dbReference>
<evidence type="ECO:0000256" key="15">
    <source>
        <dbReference type="RuleBase" id="RU004005"/>
    </source>
</evidence>
<gene>
    <name evidence="17" type="primary">mRpL22</name>
    <name evidence="17" type="ORF">T4C_7175</name>
</gene>
<evidence type="ECO:0000256" key="12">
    <source>
        <dbReference type="ARBA" id="ARBA00039495"/>
    </source>
</evidence>
<dbReference type="GO" id="GO:0003735">
    <property type="term" value="F:structural constituent of ribosome"/>
    <property type="evidence" value="ECO:0007669"/>
    <property type="project" value="InterPro"/>
</dbReference>
<dbReference type="InterPro" id="IPR035684">
    <property type="entry name" value="ArgRS_core"/>
</dbReference>
<evidence type="ECO:0000256" key="7">
    <source>
        <dbReference type="ARBA" id="ARBA00022917"/>
    </source>
</evidence>
<dbReference type="InterPro" id="IPR008909">
    <property type="entry name" value="DALR_anticod-bd"/>
</dbReference>
<evidence type="ECO:0000256" key="11">
    <source>
        <dbReference type="ARBA" id="ARBA00033033"/>
    </source>
</evidence>
<evidence type="ECO:0000256" key="6">
    <source>
        <dbReference type="ARBA" id="ARBA00022840"/>
    </source>
</evidence>
<keyword evidence="5" id="KW-0547">Nucleotide-binding</keyword>
<dbReference type="Pfam" id="PF05746">
    <property type="entry name" value="DALR_1"/>
    <property type="match status" value="1"/>
</dbReference>
<keyword evidence="7" id="KW-0648">Protein biosynthesis</keyword>
<dbReference type="PANTHER" id="PTHR11956:SF11">
    <property type="entry name" value="ARGININE--TRNA LIGASE, MITOCHONDRIAL-RELATED"/>
    <property type="match status" value="1"/>
</dbReference>
<dbReference type="GO" id="GO:0006420">
    <property type="term" value="P:arginyl-tRNA aminoacylation"/>
    <property type="evidence" value="ECO:0007669"/>
    <property type="project" value="InterPro"/>
</dbReference>
<dbReference type="InterPro" id="IPR009080">
    <property type="entry name" value="tRNAsynth_Ia_anticodon-bd"/>
</dbReference>
<keyword evidence="9" id="KW-0030">Aminoacyl-tRNA synthetase</keyword>
<comment type="similarity">
    <text evidence="2 15">Belongs to the universal ribosomal protein uL22 family.</text>
</comment>
<evidence type="ECO:0000313" key="18">
    <source>
        <dbReference type="Proteomes" id="UP000054826"/>
    </source>
</evidence>
<comment type="catalytic activity">
    <reaction evidence="13">
        <text>tRNA(Arg) + L-arginine + ATP = L-arginyl-tRNA(Arg) + AMP + diphosphate</text>
        <dbReference type="Rhea" id="RHEA:20301"/>
        <dbReference type="Rhea" id="RHEA-COMP:9658"/>
        <dbReference type="Rhea" id="RHEA-COMP:9673"/>
        <dbReference type="ChEBI" id="CHEBI:30616"/>
        <dbReference type="ChEBI" id="CHEBI:32682"/>
        <dbReference type="ChEBI" id="CHEBI:33019"/>
        <dbReference type="ChEBI" id="CHEBI:78442"/>
        <dbReference type="ChEBI" id="CHEBI:78513"/>
        <dbReference type="ChEBI" id="CHEBI:456215"/>
        <dbReference type="EC" id="6.1.1.19"/>
    </reaction>
</comment>
<keyword evidence="10 15" id="KW-0687">Ribonucleoprotein</keyword>
<dbReference type="SMART" id="SM00836">
    <property type="entry name" value="DALR_1"/>
    <property type="match status" value="1"/>
</dbReference>
<dbReference type="InterPro" id="IPR001412">
    <property type="entry name" value="aa-tRNA-synth_I_CS"/>
</dbReference>
<dbReference type="EMBL" id="JYDV01000028">
    <property type="protein sequence ID" value="KRZ40234.1"/>
    <property type="molecule type" value="Genomic_DNA"/>
</dbReference>
<dbReference type="PANTHER" id="PTHR11956">
    <property type="entry name" value="ARGINYL-TRNA SYNTHETASE"/>
    <property type="match status" value="1"/>
</dbReference>
<dbReference type="InterPro" id="IPR014729">
    <property type="entry name" value="Rossmann-like_a/b/a_fold"/>
</dbReference>
<comment type="similarity">
    <text evidence="1">Belongs to the class-I aminoacyl-tRNA synthetase family.</text>
</comment>
<dbReference type="SUPFAM" id="SSF54843">
    <property type="entry name" value="Ribosomal protein L22"/>
    <property type="match status" value="1"/>
</dbReference>
<dbReference type="GO" id="GO:0005840">
    <property type="term" value="C:ribosome"/>
    <property type="evidence" value="ECO:0007669"/>
    <property type="project" value="UniProtKB-KW"/>
</dbReference>
<dbReference type="InterPro" id="IPR001063">
    <property type="entry name" value="Ribosomal_uL22"/>
</dbReference>
<dbReference type="InterPro" id="IPR001278">
    <property type="entry name" value="Arg-tRNA-ligase"/>
</dbReference>
<dbReference type="Proteomes" id="UP000054826">
    <property type="component" value="Unassembled WGS sequence"/>
</dbReference>
<dbReference type="Gene3D" id="3.90.470.10">
    <property type="entry name" value="Ribosomal protein L22/L17"/>
    <property type="match status" value="1"/>
</dbReference>
<evidence type="ECO:0000256" key="8">
    <source>
        <dbReference type="ARBA" id="ARBA00022980"/>
    </source>
</evidence>
<evidence type="ECO:0000256" key="5">
    <source>
        <dbReference type="ARBA" id="ARBA00022741"/>
    </source>
</evidence>
<dbReference type="GO" id="GO:0005524">
    <property type="term" value="F:ATP binding"/>
    <property type="evidence" value="ECO:0007669"/>
    <property type="project" value="UniProtKB-KW"/>
</dbReference>
<dbReference type="InterPro" id="IPR036394">
    <property type="entry name" value="Ribosomal_uL22_sf"/>
</dbReference>
<organism evidence="17 18">
    <name type="scientific">Trichinella pseudospiralis</name>
    <name type="common">Parasitic roundworm</name>
    <dbReference type="NCBI Taxonomy" id="6337"/>
    <lineage>
        <taxon>Eukaryota</taxon>
        <taxon>Metazoa</taxon>
        <taxon>Ecdysozoa</taxon>
        <taxon>Nematoda</taxon>
        <taxon>Enoplea</taxon>
        <taxon>Dorylaimia</taxon>
        <taxon>Trichinellida</taxon>
        <taxon>Trichinellidae</taxon>
        <taxon>Trichinella</taxon>
    </lineage>
</organism>
<dbReference type="GO" id="GO:0005739">
    <property type="term" value="C:mitochondrion"/>
    <property type="evidence" value="ECO:0007669"/>
    <property type="project" value="TreeGrafter"/>
</dbReference>
<sequence length="751" mass="85918">MLEFVSFSAIYGHIPLDAASFLSYLTIWINILVQLSTAGMHFRKTLKILKNANKDKFVSAFIENSPKQNYIVEYSSPNIAKPFHVGHLRSTLLGRLVEVSSLTRFYNFAFRFLVNLLKSAGHDVISVNYIGDWGTQFGMIASGLRKIGKSSTAFSLADYANAYVTANHDSLSDSEIMEFARHFVTALESGESEETALWRSICTASMAELKQTYSNLNVHFDIWQRESQFFQNAKELIHTLTKNGLVTMNREGLRGIVSRDHFIPLCKSDNTTLYLTRDLAAAIFRFQQYHPDCIYYVVDSGQHQHFENLKLVLSSAGYPSFAERIQHVKFGRILNTSTRQGKGVKADELLKQGQLKAKTILENASTTKVLPFEYESVCQQLVLTALIVNDFKLRRIIDYKFCWDSVLNVKGATGYSLQATHARLSSLVDDGQNGPLDVDCDLQSLRESEAKCLAEILAPEFLAQSLRRCLDEFEPYPLVHYLFRLCKSANVAHKRLHVANAPADVAQARLLLFKTAQLTLHYCLHILGIQPLNKHVLNLIYCCSIYSASLSQVHFSLNIQQPPIRLKHEFVAPEWDLTSKTNGISIEEWQYYDNVIWPPHCESKVGEVFHYRENVKYSAKKMWYVCQMIQGLRIDDALIQLDYTPRKGATIMKEILLEAQQKASNEHCIEQKANLWIAEAFARNSLIVKGVRRHALERWGIVKYRYCNVFVRLQEGDPPQQVTRFPKKLCGWKTVEKYMEGIRNRKIMYNP</sequence>
<dbReference type="PROSITE" id="PS00178">
    <property type="entry name" value="AA_TRNA_LIGASE_I"/>
    <property type="match status" value="1"/>
</dbReference>
<comment type="function">
    <text evidence="14">Catalyzes the attachment of arginine to tRNA(Arg) in a two-step reaction: arginine is first activated by ATP to form Arg-AMP and then transferred to the acceptor end of tRNA(Arg).</text>
</comment>
<dbReference type="GO" id="GO:1990904">
    <property type="term" value="C:ribonucleoprotein complex"/>
    <property type="evidence" value="ECO:0007669"/>
    <property type="project" value="UniProtKB-KW"/>
</dbReference>
<dbReference type="Pfam" id="PF00237">
    <property type="entry name" value="Ribosomal_L22"/>
    <property type="match status" value="1"/>
</dbReference>
<feature type="domain" description="DALR anticodon binding" evidence="16">
    <location>
        <begin position="417"/>
        <end position="535"/>
    </location>
</feature>
<evidence type="ECO:0000256" key="14">
    <source>
        <dbReference type="ARBA" id="ARBA00049595"/>
    </source>
</evidence>
<keyword evidence="8 15" id="KW-0689">Ribosomal protein</keyword>
<dbReference type="SUPFAM" id="SSF52374">
    <property type="entry name" value="Nucleotidylyl transferase"/>
    <property type="match status" value="1"/>
</dbReference>
<evidence type="ECO:0000256" key="10">
    <source>
        <dbReference type="ARBA" id="ARBA00023274"/>
    </source>
</evidence>
<keyword evidence="4 17" id="KW-0436">Ligase</keyword>
<keyword evidence="6" id="KW-0067">ATP-binding</keyword>
<dbReference type="AlphaFoldDB" id="A0A0V1JZ46"/>
<dbReference type="FunFam" id="1.10.730.10:FF:000006">
    <property type="entry name" value="Arginyl-tRNA synthetase 2, mitochondrial"/>
    <property type="match status" value="1"/>
</dbReference>
<evidence type="ECO:0000256" key="4">
    <source>
        <dbReference type="ARBA" id="ARBA00022598"/>
    </source>
</evidence>
<protein>
    <recommendedName>
        <fullName evidence="12">Probable arginine--tRNA ligase, mitochondrial</fullName>
        <ecNumber evidence="3">6.1.1.19</ecNumber>
    </recommendedName>
    <alternativeName>
        <fullName evidence="11">Arginyl-tRNA synthetase</fullName>
    </alternativeName>
</protein>
<evidence type="ECO:0000313" key="17">
    <source>
        <dbReference type="EMBL" id="KRZ40234.1"/>
    </source>
</evidence>
<dbReference type="GO" id="GO:0004814">
    <property type="term" value="F:arginine-tRNA ligase activity"/>
    <property type="evidence" value="ECO:0007669"/>
    <property type="project" value="UniProtKB-EC"/>
</dbReference>
<dbReference type="NCBIfam" id="TIGR00456">
    <property type="entry name" value="argS"/>
    <property type="match status" value="1"/>
</dbReference>
<evidence type="ECO:0000259" key="16">
    <source>
        <dbReference type="SMART" id="SM00836"/>
    </source>
</evidence>
<evidence type="ECO:0000256" key="9">
    <source>
        <dbReference type="ARBA" id="ARBA00023146"/>
    </source>
</evidence>
<evidence type="ECO:0000256" key="3">
    <source>
        <dbReference type="ARBA" id="ARBA00012837"/>
    </source>
</evidence>
<evidence type="ECO:0000256" key="2">
    <source>
        <dbReference type="ARBA" id="ARBA00009451"/>
    </source>
</evidence>
<evidence type="ECO:0000256" key="1">
    <source>
        <dbReference type="ARBA" id="ARBA00005594"/>
    </source>
</evidence>
<evidence type="ECO:0000256" key="13">
    <source>
        <dbReference type="ARBA" id="ARBA00049339"/>
    </source>
</evidence>
<name>A0A0V1JZ46_TRIPS</name>
<dbReference type="GO" id="GO:0032543">
    <property type="term" value="P:mitochondrial translation"/>
    <property type="evidence" value="ECO:0007669"/>
    <property type="project" value="TreeGrafter"/>
</dbReference>
<dbReference type="SUPFAM" id="SSF47323">
    <property type="entry name" value="Anticodon-binding domain of a subclass of class I aminoacyl-tRNA synthetases"/>
    <property type="match status" value="1"/>
</dbReference>
<dbReference type="Pfam" id="PF00750">
    <property type="entry name" value="tRNA-synt_1d"/>
    <property type="match status" value="1"/>
</dbReference>